<keyword evidence="2" id="KW-1185">Reference proteome</keyword>
<dbReference type="GO" id="GO:0001682">
    <property type="term" value="P:tRNA 5'-leader removal"/>
    <property type="evidence" value="ECO:0007669"/>
    <property type="project" value="InterPro"/>
</dbReference>
<dbReference type="InterPro" id="IPR013893">
    <property type="entry name" value="RNase_P_Rpp40"/>
</dbReference>
<dbReference type="PANTHER" id="PTHR15396">
    <property type="entry name" value="RIBONUCLEASE P PROTEIN SUBUNIT P40"/>
    <property type="match status" value="1"/>
</dbReference>
<dbReference type="GO" id="GO:0000172">
    <property type="term" value="C:ribonuclease MRP complex"/>
    <property type="evidence" value="ECO:0007669"/>
    <property type="project" value="TreeGrafter"/>
</dbReference>
<protein>
    <submittedName>
        <fullName evidence="1">Uncharacterized protein</fullName>
    </submittedName>
</protein>
<reference evidence="2" key="1">
    <citation type="submission" date="2014-04" db="EMBL/GenBank/DDBJ databases">
        <title>Evolutionary Origins and Diversification of the Mycorrhizal Mutualists.</title>
        <authorList>
            <consortium name="DOE Joint Genome Institute"/>
            <consortium name="Mycorrhizal Genomics Consortium"/>
            <person name="Kohler A."/>
            <person name="Kuo A."/>
            <person name="Nagy L.G."/>
            <person name="Floudas D."/>
            <person name="Copeland A."/>
            <person name="Barry K.W."/>
            <person name="Cichocki N."/>
            <person name="Veneault-Fourrey C."/>
            <person name="LaButti K."/>
            <person name="Lindquist E.A."/>
            <person name="Lipzen A."/>
            <person name="Lundell T."/>
            <person name="Morin E."/>
            <person name="Murat C."/>
            <person name="Riley R."/>
            <person name="Ohm R."/>
            <person name="Sun H."/>
            <person name="Tunlid A."/>
            <person name="Henrissat B."/>
            <person name="Grigoriev I.V."/>
            <person name="Hibbett D.S."/>
            <person name="Martin F."/>
        </authorList>
    </citation>
    <scope>NUCLEOTIDE SEQUENCE [LARGE SCALE GENOMIC DNA]</scope>
    <source>
        <strain evidence="2">FD-334 SS-4</strain>
    </source>
</reference>
<sequence length="400" mass="42803">MNIPPAEKRRLKVSVGALPSPKIASLAACHPFTQQLDVVFPANAVLLAQLGVLETHYGTCSVTLSEVVTTAPTFVNAVEGESSLLIVSAAANDEDAWCVDPRGHLTLSVAKEAYERLGLVGQKLPFKGHDGHHTIDIPLRKNALSPAMQARVGAALTGWDQRRARTWDAVFCAKDRGQASPPPFAAQTHAVRAEKRELKDVYVPVLGLCARPTPPAKAQSKKKPGLEGDAESDVQMEAAEDWDCRVESLFEWVGMACLGSQRLNANDRVDPYVALYEHPAPKHMQDVTHLRWRGLLPPSFIKESLDTIAATLDTPTGPPFVGVAAHALSGSPVSYLPYTSVAAAGDIPAALQAPAKVPAKVPRAEGEDTWCAIFERGAVAGAGLQWCLGESLGQLDARWG</sequence>
<gene>
    <name evidence="1" type="ORF">HYPSUDRAFT_137715</name>
</gene>
<dbReference type="Pfam" id="PF08584">
    <property type="entry name" value="Ribonuc_P_40"/>
    <property type="match status" value="1"/>
</dbReference>
<accession>A0A0D2P4B9</accession>
<dbReference type="GO" id="GO:0030681">
    <property type="term" value="C:multimeric ribonuclease P complex"/>
    <property type="evidence" value="ECO:0007669"/>
    <property type="project" value="TreeGrafter"/>
</dbReference>
<dbReference type="STRING" id="945553.A0A0D2P4B9"/>
<dbReference type="GO" id="GO:0004526">
    <property type="term" value="F:ribonuclease P activity"/>
    <property type="evidence" value="ECO:0007669"/>
    <property type="project" value="TreeGrafter"/>
</dbReference>
<dbReference type="OMA" id="EWVGMAC"/>
<evidence type="ECO:0000313" key="2">
    <source>
        <dbReference type="Proteomes" id="UP000054270"/>
    </source>
</evidence>
<dbReference type="PANTHER" id="PTHR15396:SF1">
    <property type="entry name" value="RIBONUCLEASE P PROTEIN SUBUNIT P40"/>
    <property type="match status" value="1"/>
</dbReference>
<dbReference type="GO" id="GO:0000171">
    <property type="term" value="F:ribonuclease MRP activity"/>
    <property type="evidence" value="ECO:0007669"/>
    <property type="project" value="TreeGrafter"/>
</dbReference>
<dbReference type="OrthoDB" id="63112at2759"/>
<dbReference type="Proteomes" id="UP000054270">
    <property type="component" value="Unassembled WGS sequence"/>
</dbReference>
<dbReference type="EMBL" id="KN817542">
    <property type="protein sequence ID" value="KJA23551.1"/>
    <property type="molecule type" value="Genomic_DNA"/>
</dbReference>
<proteinExistence type="predicted"/>
<organism evidence="1 2">
    <name type="scientific">Hypholoma sublateritium (strain FD-334 SS-4)</name>
    <dbReference type="NCBI Taxonomy" id="945553"/>
    <lineage>
        <taxon>Eukaryota</taxon>
        <taxon>Fungi</taxon>
        <taxon>Dikarya</taxon>
        <taxon>Basidiomycota</taxon>
        <taxon>Agaricomycotina</taxon>
        <taxon>Agaricomycetes</taxon>
        <taxon>Agaricomycetidae</taxon>
        <taxon>Agaricales</taxon>
        <taxon>Agaricineae</taxon>
        <taxon>Strophariaceae</taxon>
        <taxon>Hypholoma</taxon>
    </lineage>
</organism>
<dbReference type="GO" id="GO:0000447">
    <property type="term" value="P:endonucleolytic cleavage in ITS1 to separate SSU-rRNA from 5.8S rRNA and LSU-rRNA from tricistronic rRNA transcript (SSU-rRNA, 5.8S rRNA, LSU-rRNA)"/>
    <property type="evidence" value="ECO:0007669"/>
    <property type="project" value="TreeGrafter"/>
</dbReference>
<name>A0A0D2P4B9_HYPSF</name>
<dbReference type="AlphaFoldDB" id="A0A0D2P4B9"/>
<evidence type="ECO:0000313" key="1">
    <source>
        <dbReference type="EMBL" id="KJA23551.1"/>
    </source>
</evidence>